<dbReference type="Proteomes" id="UP001515943">
    <property type="component" value="Unassembled WGS sequence"/>
</dbReference>
<name>A0ABX1FXD8_9PSEU</name>
<feature type="chain" id="PRO_5046010925" description="Secreted protein" evidence="1">
    <location>
        <begin position="23"/>
        <end position="91"/>
    </location>
</feature>
<accession>A0ABX1FXD8</accession>
<evidence type="ECO:0000256" key="1">
    <source>
        <dbReference type="SAM" id="SignalP"/>
    </source>
</evidence>
<protein>
    <recommendedName>
        <fullName evidence="4">Secreted protein</fullName>
    </recommendedName>
</protein>
<keyword evidence="3" id="KW-1185">Reference proteome</keyword>
<sequence length="91" mass="9396">MTSVLLMVLALFGGVATMNASAAVAAAPQVVQQSGDEVGVQATYRCDWRATTQRVDATCTVVSGEVRMYGRCSNGGTYYTPWVGPAAGTSG</sequence>
<dbReference type="EMBL" id="VSRL01000410">
    <property type="protein sequence ID" value="NKE63729.1"/>
    <property type="molecule type" value="Genomic_DNA"/>
</dbReference>
<keyword evidence="1" id="KW-0732">Signal</keyword>
<feature type="signal peptide" evidence="1">
    <location>
        <begin position="1"/>
        <end position="22"/>
    </location>
</feature>
<evidence type="ECO:0008006" key="4">
    <source>
        <dbReference type="Google" id="ProtNLM"/>
    </source>
</evidence>
<evidence type="ECO:0000313" key="3">
    <source>
        <dbReference type="Proteomes" id="UP001515943"/>
    </source>
</evidence>
<comment type="caution">
    <text evidence="2">The sequence shown here is derived from an EMBL/GenBank/DDBJ whole genome shotgun (WGS) entry which is preliminary data.</text>
</comment>
<gene>
    <name evidence="2" type="ORF">FXN61_46275</name>
</gene>
<reference evidence="2 3" key="1">
    <citation type="submission" date="2019-08" db="EMBL/GenBank/DDBJ databases">
        <title>Lentzea from Indian Himalayas.</title>
        <authorList>
            <person name="Mandal S."/>
            <person name="Mallick Gupta A."/>
            <person name="Maiti P.K."/>
            <person name="Sarkar J."/>
            <person name="Mandal S."/>
        </authorList>
    </citation>
    <scope>NUCLEOTIDE SEQUENCE [LARGE SCALE GENOMIC DNA]</scope>
    <source>
        <strain evidence="2 3">PSKA42</strain>
    </source>
</reference>
<proteinExistence type="predicted"/>
<evidence type="ECO:0000313" key="2">
    <source>
        <dbReference type="EMBL" id="NKE63729.1"/>
    </source>
</evidence>
<organism evidence="2 3">
    <name type="scientific">Lentzea indica</name>
    <dbReference type="NCBI Taxonomy" id="2604800"/>
    <lineage>
        <taxon>Bacteria</taxon>
        <taxon>Bacillati</taxon>
        <taxon>Actinomycetota</taxon>
        <taxon>Actinomycetes</taxon>
        <taxon>Pseudonocardiales</taxon>
        <taxon>Pseudonocardiaceae</taxon>
        <taxon>Lentzea</taxon>
    </lineage>
</organism>